<evidence type="ECO:0000256" key="1">
    <source>
        <dbReference type="SAM" id="MobiDB-lite"/>
    </source>
</evidence>
<reference evidence="3" key="1">
    <citation type="journal article" date="2019" name="Int. J. Syst. Evol. Microbiol.">
        <title>The Global Catalogue of Microorganisms (GCM) 10K type strain sequencing project: providing services to taxonomists for standard genome sequencing and annotation.</title>
        <authorList>
            <consortium name="The Broad Institute Genomics Platform"/>
            <consortium name="The Broad Institute Genome Sequencing Center for Infectious Disease"/>
            <person name="Wu L."/>
            <person name="Ma J."/>
        </authorList>
    </citation>
    <scope>NUCLEOTIDE SEQUENCE [LARGE SCALE GENOMIC DNA]</scope>
    <source>
        <strain evidence="3">KCTC 42875</strain>
    </source>
</reference>
<proteinExistence type="predicted"/>
<accession>A0ABV7RM52</accession>
<feature type="region of interest" description="Disordered" evidence="1">
    <location>
        <begin position="47"/>
        <end position="74"/>
    </location>
</feature>
<dbReference type="RefSeq" id="WP_386758427.1">
    <property type="nucleotide sequence ID" value="NZ_JBHRXK010000002.1"/>
</dbReference>
<protein>
    <submittedName>
        <fullName evidence="2">Uncharacterized protein</fullName>
    </submittedName>
</protein>
<keyword evidence="3" id="KW-1185">Reference proteome</keyword>
<dbReference type="Proteomes" id="UP001595740">
    <property type="component" value="Unassembled WGS sequence"/>
</dbReference>
<organism evidence="2 3">
    <name type="scientific">Lysobacter cavernae</name>
    <dbReference type="NCBI Taxonomy" id="1685901"/>
    <lineage>
        <taxon>Bacteria</taxon>
        <taxon>Pseudomonadati</taxon>
        <taxon>Pseudomonadota</taxon>
        <taxon>Gammaproteobacteria</taxon>
        <taxon>Lysobacterales</taxon>
        <taxon>Lysobacteraceae</taxon>
        <taxon>Lysobacter</taxon>
    </lineage>
</organism>
<dbReference type="EMBL" id="JBHRXK010000002">
    <property type="protein sequence ID" value="MFC3550686.1"/>
    <property type="molecule type" value="Genomic_DNA"/>
</dbReference>
<feature type="compositionally biased region" description="Low complexity" evidence="1">
    <location>
        <begin position="60"/>
        <end position="74"/>
    </location>
</feature>
<name>A0ABV7RM52_9GAMM</name>
<sequence>MKQLTHISLTARMRIALALLWMLLLVLAGWAVSQRLELSGDLRKFMPAHDTSGRAEKPDAAPAANETSAAAFRS</sequence>
<gene>
    <name evidence="2" type="ORF">ACFOLC_06605</name>
</gene>
<comment type="caution">
    <text evidence="2">The sequence shown here is derived from an EMBL/GenBank/DDBJ whole genome shotgun (WGS) entry which is preliminary data.</text>
</comment>
<evidence type="ECO:0000313" key="3">
    <source>
        <dbReference type="Proteomes" id="UP001595740"/>
    </source>
</evidence>
<evidence type="ECO:0000313" key="2">
    <source>
        <dbReference type="EMBL" id="MFC3550686.1"/>
    </source>
</evidence>